<evidence type="ECO:0000256" key="1">
    <source>
        <dbReference type="ARBA" id="ARBA00004651"/>
    </source>
</evidence>
<feature type="transmembrane region" description="Helical" evidence="7">
    <location>
        <begin position="106"/>
        <end position="127"/>
    </location>
</feature>
<dbReference type="InterPro" id="IPR020846">
    <property type="entry name" value="MFS_dom"/>
</dbReference>
<keyword evidence="2" id="KW-0813">Transport</keyword>
<dbReference type="PANTHER" id="PTHR43414:SF1">
    <property type="entry name" value="PEPTIDE PERMEASE"/>
    <property type="match status" value="1"/>
</dbReference>
<dbReference type="PROSITE" id="PS50850">
    <property type="entry name" value="MFS"/>
    <property type="match status" value="1"/>
</dbReference>
<feature type="transmembrane region" description="Helical" evidence="7">
    <location>
        <begin position="364"/>
        <end position="383"/>
    </location>
</feature>
<reference evidence="10" key="1">
    <citation type="journal article" date="2019" name="Int. J. Syst. Evol. Microbiol.">
        <title>The Global Catalogue of Microorganisms (GCM) 10K type strain sequencing project: providing services to taxonomists for standard genome sequencing and annotation.</title>
        <authorList>
            <consortium name="The Broad Institute Genomics Platform"/>
            <consortium name="The Broad Institute Genome Sequencing Center for Infectious Disease"/>
            <person name="Wu L."/>
            <person name="Ma J."/>
        </authorList>
    </citation>
    <scope>NUCLEOTIDE SEQUENCE [LARGE SCALE GENOMIC DNA]</scope>
    <source>
        <strain evidence="10">NBRC 103632</strain>
    </source>
</reference>
<evidence type="ECO:0000259" key="8">
    <source>
        <dbReference type="PROSITE" id="PS50850"/>
    </source>
</evidence>
<dbReference type="GO" id="GO:0005886">
    <property type="term" value="C:plasma membrane"/>
    <property type="evidence" value="ECO:0007669"/>
    <property type="project" value="UniProtKB-SubCell"/>
</dbReference>
<evidence type="ECO:0000256" key="4">
    <source>
        <dbReference type="ARBA" id="ARBA00022692"/>
    </source>
</evidence>
<dbReference type="PANTHER" id="PTHR43414">
    <property type="entry name" value="MULTIDRUG RESISTANCE PROTEIN MDTG"/>
    <property type="match status" value="1"/>
</dbReference>
<evidence type="ECO:0000256" key="6">
    <source>
        <dbReference type="ARBA" id="ARBA00023136"/>
    </source>
</evidence>
<feature type="transmembrane region" description="Helical" evidence="7">
    <location>
        <begin position="134"/>
        <end position="157"/>
    </location>
</feature>
<feature type="transmembrane region" description="Helical" evidence="7">
    <location>
        <begin position="336"/>
        <end position="358"/>
    </location>
</feature>
<dbReference type="Pfam" id="PF07690">
    <property type="entry name" value="MFS_1"/>
    <property type="match status" value="1"/>
</dbReference>
<protein>
    <submittedName>
        <fullName evidence="9">MFS-type transporter y4xM</fullName>
    </submittedName>
</protein>
<evidence type="ECO:0000256" key="5">
    <source>
        <dbReference type="ARBA" id="ARBA00022989"/>
    </source>
</evidence>
<dbReference type="EMBL" id="BSPL01000010">
    <property type="protein sequence ID" value="GLS69156.1"/>
    <property type="molecule type" value="Genomic_DNA"/>
</dbReference>
<dbReference type="PRINTS" id="PR01035">
    <property type="entry name" value="TCRTETA"/>
</dbReference>
<evidence type="ECO:0000313" key="10">
    <source>
        <dbReference type="Proteomes" id="UP001157440"/>
    </source>
</evidence>
<feature type="transmembrane region" description="Helical" evidence="7">
    <location>
        <begin position="77"/>
        <end position="100"/>
    </location>
</feature>
<name>A0AA37T964_9HYPH</name>
<dbReference type="SUPFAM" id="SSF103473">
    <property type="entry name" value="MFS general substrate transporter"/>
    <property type="match status" value="1"/>
</dbReference>
<dbReference type="InterPro" id="IPR001958">
    <property type="entry name" value="Tet-R_TetA/multi-R_MdtG-like"/>
</dbReference>
<evidence type="ECO:0000256" key="3">
    <source>
        <dbReference type="ARBA" id="ARBA00022475"/>
    </source>
</evidence>
<feature type="transmembrane region" description="Helical" evidence="7">
    <location>
        <begin position="207"/>
        <end position="224"/>
    </location>
</feature>
<sequence>MSGSTGIVRLLFAIQLVTMGAMEMSGPFWPLRLRELSTSETVFGVASTGTYVAPMLGIALTGSLWGRMGDRYGHKLMMVRALAGLALTQLGLALAGEAWVIVLLRFVQGACAGFSAPAQAYGVGLVAAERRGRLFAFLQVSTNVGSLGGAVLGGVILDHASFFWINAAASVLCAACGLAVLALLPTGTAAPRTARAEAAPAAAWRKPVIASLLLAHGGLIASRLMPQMPFALYVRTTFGVENWVVGLCYGLMAGGFIASAALWARIFEGLPRPRALAGIAAVALACAATVLAAGTTAHVAVFAASYGLWGVFLGATTPVLTGLISREAAAHRQGHILGVVQSTTQAASMAGVALGGLVTETAGASAVFPIVSVMYLVSCGLLLRVRRS</sequence>
<evidence type="ECO:0000313" key="9">
    <source>
        <dbReference type="EMBL" id="GLS69156.1"/>
    </source>
</evidence>
<dbReference type="InterPro" id="IPR036259">
    <property type="entry name" value="MFS_trans_sf"/>
</dbReference>
<gene>
    <name evidence="9" type="ORF">GCM10007890_11680</name>
</gene>
<dbReference type="RefSeq" id="WP_238196897.1">
    <property type="nucleotide sequence ID" value="NZ_BPQZ01000014.1"/>
</dbReference>
<comment type="subcellular location">
    <subcellularLocation>
        <location evidence="1">Cell membrane</location>
        <topology evidence="1">Multi-pass membrane protein</topology>
    </subcellularLocation>
</comment>
<evidence type="ECO:0000256" key="2">
    <source>
        <dbReference type="ARBA" id="ARBA00022448"/>
    </source>
</evidence>
<feature type="transmembrane region" description="Helical" evidence="7">
    <location>
        <begin position="163"/>
        <end position="186"/>
    </location>
</feature>
<keyword evidence="10" id="KW-1185">Reference proteome</keyword>
<organism evidence="9 10">
    <name type="scientific">Methylobacterium tardum</name>
    <dbReference type="NCBI Taxonomy" id="374432"/>
    <lineage>
        <taxon>Bacteria</taxon>
        <taxon>Pseudomonadati</taxon>
        <taxon>Pseudomonadota</taxon>
        <taxon>Alphaproteobacteria</taxon>
        <taxon>Hyphomicrobiales</taxon>
        <taxon>Methylobacteriaceae</taxon>
        <taxon>Methylobacterium</taxon>
    </lineage>
</organism>
<feature type="domain" description="Major facilitator superfamily (MFS) profile" evidence="8">
    <location>
        <begin position="1"/>
        <end position="388"/>
    </location>
</feature>
<proteinExistence type="predicted"/>
<dbReference type="Proteomes" id="UP001157440">
    <property type="component" value="Unassembled WGS sequence"/>
</dbReference>
<keyword evidence="3" id="KW-1003">Cell membrane</keyword>
<feature type="transmembrane region" description="Helical" evidence="7">
    <location>
        <begin position="7"/>
        <end position="29"/>
    </location>
</feature>
<comment type="caution">
    <text evidence="9">The sequence shown here is derived from an EMBL/GenBank/DDBJ whole genome shotgun (WGS) entry which is preliminary data.</text>
</comment>
<dbReference type="Gene3D" id="1.20.1250.20">
    <property type="entry name" value="MFS general substrate transporter like domains"/>
    <property type="match status" value="1"/>
</dbReference>
<keyword evidence="5 7" id="KW-1133">Transmembrane helix</keyword>
<feature type="transmembrane region" description="Helical" evidence="7">
    <location>
        <begin position="306"/>
        <end position="324"/>
    </location>
</feature>
<evidence type="ECO:0000256" key="7">
    <source>
        <dbReference type="SAM" id="Phobius"/>
    </source>
</evidence>
<feature type="transmembrane region" description="Helical" evidence="7">
    <location>
        <begin position="244"/>
        <end position="264"/>
    </location>
</feature>
<dbReference type="InterPro" id="IPR011701">
    <property type="entry name" value="MFS"/>
</dbReference>
<accession>A0AA37T964</accession>
<keyword evidence="4 7" id="KW-0812">Transmembrane</keyword>
<dbReference type="GO" id="GO:0022857">
    <property type="term" value="F:transmembrane transporter activity"/>
    <property type="evidence" value="ECO:0007669"/>
    <property type="project" value="InterPro"/>
</dbReference>
<dbReference type="AlphaFoldDB" id="A0AA37T964"/>
<keyword evidence="6 7" id="KW-0472">Membrane</keyword>
<feature type="transmembrane region" description="Helical" evidence="7">
    <location>
        <begin position="41"/>
        <end position="65"/>
    </location>
</feature>
<feature type="transmembrane region" description="Helical" evidence="7">
    <location>
        <begin position="276"/>
        <end position="300"/>
    </location>
</feature>